<proteinExistence type="predicted"/>
<feature type="coiled-coil region" evidence="1">
    <location>
        <begin position="90"/>
        <end position="169"/>
    </location>
</feature>
<keyword evidence="1" id="KW-0175">Coiled coil</keyword>
<evidence type="ECO:0000313" key="2">
    <source>
        <dbReference type="Proteomes" id="UP000515160"/>
    </source>
</evidence>
<keyword evidence="2" id="KW-1185">Reference proteome</keyword>
<dbReference type="Proteomes" id="UP000515160">
    <property type="component" value="Chromosome 3"/>
</dbReference>
<protein>
    <submittedName>
        <fullName evidence="3">Augmin complex subunit dgt5</fullName>
    </submittedName>
</protein>
<dbReference type="OrthoDB" id="8047450at2759"/>
<dbReference type="CTD" id="36364"/>
<evidence type="ECO:0000256" key="1">
    <source>
        <dbReference type="SAM" id="Coils"/>
    </source>
</evidence>
<name>A0A6P8XFK0_DROAB</name>
<reference evidence="3" key="1">
    <citation type="submission" date="2025-08" db="UniProtKB">
        <authorList>
            <consortium name="RefSeq"/>
        </authorList>
    </citation>
    <scope>IDENTIFICATION</scope>
    <source>
        <strain evidence="3">15112-1751.03</strain>
        <tissue evidence="3">Whole Adult</tissue>
    </source>
</reference>
<dbReference type="AlphaFoldDB" id="A0A6P8XFK0"/>
<sequence length="681" mass="77535">MSFEEQIKAFRTWATSLGCPPSAMPSDDALKYVFKSPNKQLFMQLQARIRAQEDVRTVRENLLIAKMVQLKGKVVPVCERSFLPREMQTHLRMQDLLKKKEKAKEKMTEEKKECDNVAAIIKNKNIQITNVSHKNDVLQSRHDILELKLEDLNKKFEQEQQIKQQIIATMPVKLSTKNASERLASKDVEKALKELGNFYNICNFHGNNAHQLVEAKTQLWSQMREIFGDTPNVLIFNVIMKMMDKQLEHVMNMNKKSIANQDLSKPKLDNFDVKLLKTKGDLFGMAAKYVNARNEVAQLEECFAQVYGIFVVELQKKVNNFNGIISDEDDEGSEDIISDFILQFNMRNFYQSQNEFLTEQIEKLRMDLVSGAKQLENHEMLLGSIREMYRESNIAINRIHHDMEQMSQIKEKILYNKNIMKNMLNAMTHNSNSQFLSSKLKGNMSLMSMESSFCLTNDNVLSSTKLDIDANTSVANSTLRRSLDNTTLMPGAFNSTAVMAFGSGSSLPCHLIELNTFAEIPLEKLSCIPSACSFLISANPLIVESQELASTVQLAPGHLLTPYGALQEVNKRILWASAIAALSSDLKLNLKPLIVDPHNMKLKARRQHDEIVQLLDNIKALGVKGQLQLQKVNRIYHFAMDNALHKYVPPKRTFNGACFADYESEFNLYYRIATSGGSKKK</sequence>
<dbReference type="GeneID" id="117571896"/>
<evidence type="ECO:0000313" key="3">
    <source>
        <dbReference type="RefSeq" id="XP_034110255.1"/>
    </source>
</evidence>
<gene>
    <name evidence="3" type="primary">LOC117571896</name>
</gene>
<organism evidence="2 3">
    <name type="scientific">Drosophila albomicans</name>
    <name type="common">Fruit fly</name>
    <dbReference type="NCBI Taxonomy" id="7291"/>
    <lineage>
        <taxon>Eukaryota</taxon>
        <taxon>Metazoa</taxon>
        <taxon>Ecdysozoa</taxon>
        <taxon>Arthropoda</taxon>
        <taxon>Hexapoda</taxon>
        <taxon>Insecta</taxon>
        <taxon>Pterygota</taxon>
        <taxon>Neoptera</taxon>
        <taxon>Endopterygota</taxon>
        <taxon>Diptera</taxon>
        <taxon>Brachycera</taxon>
        <taxon>Muscomorpha</taxon>
        <taxon>Ephydroidea</taxon>
        <taxon>Drosophilidae</taxon>
        <taxon>Drosophila</taxon>
    </lineage>
</organism>
<dbReference type="RefSeq" id="XP_034110255.1">
    <property type="nucleotide sequence ID" value="XM_034254364.2"/>
</dbReference>
<accession>A0A6P8XFK0</accession>